<sequence length="56" mass="6538">MILSGLFYKIDIILFSIFELVCYFICWLVLFILSFFILISFFLLKTKSTGMTTVLA</sequence>
<accession>A0AAV3BL72</accession>
<evidence type="ECO:0000313" key="2">
    <source>
        <dbReference type="EMBL" id="EDR34596.1"/>
    </source>
</evidence>
<proteinExistence type="predicted"/>
<feature type="transmembrane region" description="Helical" evidence="1">
    <location>
        <begin position="12"/>
        <end position="44"/>
    </location>
</feature>
<evidence type="ECO:0000256" key="1">
    <source>
        <dbReference type="SAM" id="Phobius"/>
    </source>
</evidence>
<evidence type="ECO:0000313" key="3">
    <source>
        <dbReference type="Proteomes" id="UP000004430"/>
    </source>
</evidence>
<comment type="caution">
    <text evidence="2">The sequence shown here is derived from an EMBL/GenBank/DDBJ whole genome shotgun (WGS) entry which is preliminary data.</text>
</comment>
<keyword evidence="1" id="KW-0472">Membrane</keyword>
<dbReference type="Proteomes" id="UP000004430">
    <property type="component" value="Unassembled WGS sequence"/>
</dbReference>
<name>A0AAV3BL72_YERPE</name>
<dbReference type="EMBL" id="AAOS02000001">
    <property type="protein sequence ID" value="EDR34596.1"/>
    <property type="molecule type" value="Genomic_DNA"/>
</dbReference>
<gene>
    <name evidence="2" type="ORF">YPIP275_3705</name>
</gene>
<keyword evidence="1" id="KW-1133">Transmembrane helix</keyword>
<organism evidence="2 3">
    <name type="scientific">Yersinia pestis biovar Orientalis str. IP275</name>
    <dbReference type="NCBI Taxonomy" id="373665"/>
    <lineage>
        <taxon>Bacteria</taxon>
        <taxon>Pseudomonadati</taxon>
        <taxon>Pseudomonadota</taxon>
        <taxon>Gammaproteobacteria</taxon>
        <taxon>Enterobacterales</taxon>
        <taxon>Yersiniaceae</taxon>
        <taxon>Yersinia</taxon>
    </lineage>
</organism>
<reference evidence="2 3" key="1">
    <citation type="submission" date="2008-01" db="EMBL/GenBank/DDBJ databases">
        <title>Yersinia pestis Strain IP275 project at JCVI/TIGR.</title>
        <authorList>
            <person name="Ravel J."/>
            <person name="Eppinger M."/>
            <person name="Fricke W.F."/>
            <person name="Rosovitz M."/>
            <person name="Lindler L.E."/>
            <person name="Bearden S."/>
            <person name="Shriefer M."/>
        </authorList>
    </citation>
    <scope>NUCLEOTIDE SEQUENCE [LARGE SCALE GENOMIC DNA]</scope>
    <source>
        <strain evidence="2 3">IP275</strain>
    </source>
</reference>
<dbReference type="AlphaFoldDB" id="A0AAV3BL72"/>
<reference evidence="2 3" key="2">
    <citation type="submission" date="2010-03" db="EMBL/GenBank/DDBJ databases">
        <authorList>
            <person name="Payne S.H."/>
            <person name="Sutton G.G."/>
        </authorList>
    </citation>
    <scope>NUCLEOTIDE SEQUENCE [LARGE SCALE GENOMIC DNA]</scope>
    <source>
        <strain evidence="2 3">IP275</strain>
    </source>
</reference>
<keyword evidence="1" id="KW-0812">Transmembrane</keyword>
<protein>
    <submittedName>
        <fullName evidence="2">Uncharacterized protein</fullName>
    </submittedName>
</protein>